<evidence type="ECO:0000313" key="3">
    <source>
        <dbReference type="Proteomes" id="UP000036097"/>
    </source>
</evidence>
<reference evidence="2 3" key="1">
    <citation type="submission" date="2015-05" db="EMBL/GenBank/DDBJ databases">
        <title>Photobacterium galathea sp. nov.</title>
        <authorList>
            <person name="Machado H."/>
            <person name="Gram L."/>
        </authorList>
    </citation>
    <scope>NUCLEOTIDE SEQUENCE [LARGE SCALE GENOMIC DNA]</scope>
    <source>
        <strain evidence="2 3">CGMCC 1.12159</strain>
    </source>
</reference>
<dbReference type="InterPro" id="IPR027417">
    <property type="entry name" value="P-loop_NTPase"/>
</dbReference>
<proteinExistence type="inferred from homology"/>
<evidence type="ECO:0000256" key="1">
    <source>
        <dbReference type="PIRNR" id="PIRNR036409"/>
    </source>
</evidence>
<evidence type="ECO:0000313" key="2">
    <source>
        <dbReference type="EMBL" id="KLV07296.1"/>
    </source>
</evidence>
<dbReference type="Gene3D" id="3.40.50.300">
    <property type="entry name" value="P-loop containing nucleotide triphosphate hydrolases"/>
    <property type="match status" value="1"/>
</dbReference>
<dbReference type="PIRSF" id="PIRSF036409">
    <property type="entry name" value="EutP_PduV"/>
    <property type="match status" value="1"/>
</dbReference>
<dbReference type="STRING" id="1195763.ABT56_05940"/>
<dbReference type="AlphaFoldDB" id="A0A0J1H6F6"/>
<dbReference type="GO" id="GO:0006576">
    <property type="term" value="P:biogenic amine metabolic process"/>
    <property type="evidence" value="ECO:0007669"/>
    <property type="project" value="InterPro"/>
</dbReference>
<sequence>MRHIAFVGEVDAGKSALINMLIDQQAETGKTQAPIFYPGQVIDTPGEFIENRSWNGALLSTIAAVKTIVVLQPANAKRFSAPSGLLHVYPNKQVVGVISKVDETDSDTSRAASLLQQNGIKGPYLETSIHDPDSIARLFEYLITLQPEVRV</sequence>
<dbReference type="Pfam" id="PF10662">
    <property type="entry name" value="PduV-EutP"/>
    <property type="match status" value="1"/>
</dbReference>
<gene>
    <name evidence="2" type="ORF">ABT56_05940</name>
</gene>
<comment type="caution">
    <text evidence="2">The sequence shown here is derived from an EMBL/GenBank/DDBJ whole genome shotgun (WGS) entry which is preliminary data.</text>
</comment>
<dbReference type="PANTHER" id="PTHR40453">
    <property type="entry name" value="PROTEIN YOEF"/>
    <property type="match status" value="1"/>
</dbReference>
<dbReference type="CDD" id="cd00882">
    <property type="entry name" value="Ras_like_GTPase"/>
    <property type="match status" value="1"/>
</dbReference>
<dbReference type="InterPro" id="IPR012381">
    <property type="entry name" value="EutP_PduV"/>
</dbReference>
<dbReference type="SUPFAM" id="SSF52540">
    <property type="entry name" value="P-loop containing nucleoside triphosphate hydrolases"/>
    <property type="match status" value="1"/>
</dbReference>
<keyword evidence="3" id="KW-1185">Reference proteome</keyword>
<dbReference type="PATRIC" id="fig|1195763.3.peg.1261"/>
<dbReference type="Proteomes" id="UP000036097">
    <property type="component" value="Unassembled WGS sequence"/>
</dbReference>
<name>A0A0J1H6F6_9GAMM</name>
<protein>
    <submittedName>
        <fullName evidence="2">Ethanolamine utilization protein</fullName>
    </submittedName>
</protein>
<accession>A0A0J1H6F6</accession>
<keyword evidence="1" id="KW-0547">Nucleotide-binding</keyword>
<dbReference type="EMBL" id="LDOT01000006">
    <property type="protein sequence ID" value="KLV07296.1"/>
    <property type="molecule type" value="Genomic_DNA"/>
</dbReference>
<comment type="similarity">
    <text evidence="1">Belongs to the EutP/PduV family.</text>
</comment>
<dbReference type="PANTHER" id="PTHR40453:SF2">
    <property type="entry name" value="ACETATE KINASE EUTP-RELATED"/>
    <property type="match status" value="1"/>
</dbReference>
<dbReference type="GO" id="GO:0005524">
    <property type="term" value="F:ATP binding"/>
    <property type="evidence" value="ECO:0007669"/>
    <property type="project" value="UniProtKB-UniRule"/>
</dbReference>
<organism evidence="2 3">
    <name type="scientific">Photobacterium aquae</name>
    <dbReference type="NCBI Taxonomy" id="1195763"/>
    <lineage>
        <taxon>Bacteria</taxon>
        <taxon>Pseudomonadati</taxon>
        <taxon>Pseudomonadota</taxon>
        <taxon>Gammaproteobacteria</taxon>
        <taxon>Vibrionales</taxon>
        <taxon>Vibrionaceae</taxon>
        <taxon>Photobacterium</taxon>
    </lineage>
</organism>